<dbReference type="STRING" id="530584.SAMN05421630_105424"/>
<reference evidence="1 2" key="1">
    <citation type="submission" date="2016-10" db="EMBL/GenBank/DDBJ databases">
        <authorList>
            <person name="de Groot N.N."/>
        </authorList>
    </citation>
    <scope>NUCLEOTIDE SEQUENCE [LARGE SCALE GENOMIC DNA]</scope>
    <source>
        <strain evidence="1 2">CGMCC 4.5506</strain>
    </source>
</reference>
<dbReference type="Proteomes" id="UP000199494">
    <property type="component" value="Unassembled WGS sequence"/>
</dbReference>
<dbReference type="RefSeq" id="WP_091805022.1">
    <property type="nucleotide sequence ID" value="NZ_CP016353.1"/>
</dbReference>
<evidence type="ECO:0000313" key="1">
    <source>
        <dbReference type="EMBL" id="SDD06873.1"/>
    </source>
</evidence>
<dbReference type="KEGG" id="pmad:BAY61_16870"/>
<protein>
    <submittedName>
        <fullName evidence="1">Uncharacterized protein</fullName>
    </submittedName>
</protein>
<evidence type="ECO:0000313" key="2">
    <source>
        <dbReference type="Proteomes" id="UP000199494"/>
    </source>
</evidence>
<accession>A0A222VRP9</accession>
<keyword evidence="2" id="KW-1185">Reference proteome</keyword>
<dbReference type="EMBL" id="FMZE01000005">
    <property type="protein sequence ID" value="SDD06873.1"/>
    <property type="molecule type" value="Genomic_DNA"/>
</dbReference>
<dbReference type="NCBIfam" id="NF037944">
    <property type="entry name" value="holin_2"/>
    <property type="match status" value="1"/>
</dbReference>
<organism evidence="1 2">
    <name type="scientific">Prauserella marina</name>
    <dbReference type="NCBI Taxonomy" id="530584"/>
    <lineage>
        <taxon>Bacteria</taxon>
        <taxon>Bacillati</taxon>
        <taxon>Actinomycetota</taxon>
        <taxon>Actinomycetes</taxon>
        <taxon>Pseudonocardiales</taxon>
        <taxon>Pseudonocardiaceae</taxon>
        <taxon>Prauserella</taxon>
    </lineage>
</organism>
<gene>
    <name evidence="1" type="ORF">SAMN05421630_105424</name>
</gene>
<dbReference type="AlphaFoldDB" id="A0A222VRP9"/>
<name>A0A222VRP9_9PSEU</name>
<sequence length="72" mass="7848">MFYVLSACLVALGILVLVVITIRSARLLRRYGRTASMVSASTHDQLGLLRARVAAVKVAIGQRRGRSRTHNG</sequence>
<proteinExistence type="predicted"/>